<evidence type="ECO:0000313" key="3">
    <source>
        <dbReference type="Proteomes" id="UP000074855"/>
    </source>
</evidence>
<evidence type="ECO:0000256" key="1">
    <source>
        <dbReference type="SAM" id="MobiDB-lite"/>
    </source>
</evidence>
<feature type="compositionally biased region" description="Low complexity" evidence="1">
    <location>
        <begin position="340"/>
        <end position="353"/>
    </location>
</feature>
<dbReference type="AlphaFoldDB" id="A0A509AI05"/>
<feature type="region of interest" description="Disordered" evidence="1">
    <location>
        <begin position="340"/>
        <end position="367"/>
    </location>
</feature>
<dbReference type="EMBL" id="LK023122">
    <property type="protein sequence ID" value="VUC55123.1"/>
    <property type="molecule type" value="Genomic_DNA"/>
</dbReference>
<dbReference type="KEGG" id="pbe:PBANKA_0719800"/>
<dbReference type="RefSeq" id="XP_034420942.1">
    <property type="nucleotide sequence ID" value="XM_034564113.1"/>
</dbReference>
<evidence type="ECO:0000313" key="2">
    <source>
        <dbReference type="EMBL" id="VUC55123.1"/>
    </source>
</evidence>
<dbReference type="VEuPathDB" id="PlasmoDB:PBANKA_0719800"/>
<dbReference type="InParanoid" id="A0A509AI05"/>
<reference evidence="2 3" key="1">
    <citation type="journal article" date="2014" name="BMC Biol.">
        <title>A comprehensive evaluation of rodent malaria parasite genomes and gene expression.</title>
        <authorList>
            <person name="Otto T.D."/>
            <person name="Bohme U."/>
            <person name="Jackson A.P."/>
            <person name="Hunt M."/>
            <person name="Franke-Fayard B."/>
            <person name="Hoeijmakers W.A."/>
            <person name="Religa A.A."/>
            <person name="Robertson L."/>
            <person name="Sanders M."/>
            <person name="Ogun S.A."/>
            <person name="Cunningham D."/>
            <person name="Erhart A."/>
            <person name="Billker O."/>
            <person name="Khan S.M."/>
            <person name="Stunnenberg H.G."/>
            <person name="Langhorne J."/>
            <person name="Holder A.A."/>
            <person name="Waters A.P."/>
            <person name="Newbold C.I."/>
            <person name="Pain A."/>
            <person name="Berriman M."/>
            <person name="Janse C.J."/>
        </authorList>
    </citation>
    <scope>NUCLEOTIDE SEQUENCE</scope>
    <source>
        <strain evidence="2 3">ANKA</strain>
    </source>
</reference>
<gene>
    <name evidence="2" type="ORF">PBANKA_0719800</name>
</gene>
<organism evidence="2 3">
    <name type="scientific">Plasmodium berghei (strain Anka)</name>
    <dbReference type="NCBI Taxonomy" id="5823"/>
    <lineage>
        <taxon>Eukaryota</taxon>
        <taxon>Sar</taxon>
        <taxon>Alveolata</taxon>
        <taxon>Apicomplexa</taxon>
        <taxon>Aconoidasida</taxon>
        <taxon>Haemosporida</taxon>
        <taxon>Plasmodiidae</taxon>
        <taxon>Plasmodium</taxon>
        <taxon>Plasmodium (Vinckeia)</taxon>
    </lineage>
</organism>
<name>A0A509AI05_PLABA</name>
<proteinExistence type="predicted"/>
<accession>A0A509AI05</accession>
<protein>
    <submittedName>
        <fullName evidence="2">Uncharacterized protein</fullName>
    </submittedName>
</protein>
<dbReference type="GeneID" id="55149028"/>
<dbReference type="Proteomes" id="UP000074855">
    <property type="component" value="Chromosome 7"/>
</dbReference>
<feature type="compositionally biased region" description="Basic and acidic residues" evidence="1">
    <location>
        <begin position="354"/>
        <end position="367"/>
    </location>
</feature>
<keyword evidence="3" id="KW-1185">Reference proteome</keyword>
<sequence length="442" mass="52426">MIDMLLKIFFGKYFESYDNNFITMNMNAGVEIRNIIIKNDEINNFLKSKNVDIEIVYLKIERINISFLTLSGVLTLKLQGVDLRIKPNIHKNASKGIKNKLMKLLKNKEKVHIVDKIKLFSPNGTTDFSFLQKRVQKKILCCSCENYKGIKNTLCSYNNYSNIKTYICKDCSILKNKKYAQNFNLLHEQIILKKAFKNYTTDINNVTSTNNTPYNNNEIKFMHGNIRTILNNKNIYRDTKNGKGNFINSYKQNKNSYSNIKNRHEFVKEDYSKLYGNNSEKYVYDTFKDQNYYINSSNIYNHMDMENNNIFRYDDELDNGQNSNFEKNYLTSENIISNNNFGKKQSNNNFGKKQNIESKKTKTKNDQRTKICTKFHNSFDHNIYQNSHEIKEEAYKNIDYNMPSKKEGNNYTRHINKLLYRYSNMDNDDYRKIKIDNFFQPQ</sequence>